<dbReference type="PATRIC" id="fig|930944.6.peg.3371"/>
<accession>A0A0H3P0W8</accession>
<protein>
    <submittedName>
        <fullName evidence="1">Uncharacterized protein</fullName>
    </submittedName>
</protein>
<dbReference type="EMBL" id="FR729477">
    <property type="protein sequence ID" value="CBY29143.1"/>
    <property type="molecule type" value="Genomic_DNA"/>
</dbReference>
<proteinExistence type="predicted"/>
<evidence type="ECO:0000313" key="2">
    <source>
        <dbReference type="Proteomes" id="UP000008084"/>
    </source>
</evidence>
<dbReference type="HOGENOM" id="CLU_3319582_0_0_6"/>
<dbReference type="Proteomes" id="UP000008084">
    <property type="component" value="Chromosome"/>
</dbReference>
<gene>
    <name evidence="1" type="ordered locus">Y11_33871</name>
</gene>
<sequence length="39" mass="4809">MLRIVPVLRKKTMFQIRLWLFLTFSENVVFVELTKKHFV</sequence>
<dbReference type="KEGG" id="yey:Y11_33871"/>
<evidence type="ECO:0000313" key="1">
    <source>
        <dbReference type="EMBL" id="CBY29143.1"/>
    </source>
</evidence>
<name>A0A0H3P0W8_YERE1</name>
<reference evidence="1 2" key="1">
    <citation type="journal article" date="2011" name="J. Bacteriol.">
        <title>Complete genome sequence of Yersinia enterocolitica subsp. palearctica serogroup O:3.</title>
        <authorList>
            <person name="Batzilla J."/>
            <person name="Hoper D."/>
            <person name="Antonenka U."/>
            <person name="Heesemann J."/>
            <person name="Rakin A."/>
        </authorList>
    </citation>
    <scope>NUCLEOTIDE SEQUENCE [LARGE SCALE GENOMIC DNA]</scope>
    <source>
        <strain evidence="2">DSM 13030 / CIP 106945 / Y11</strain>
    </source>
</reference>
<organism evidence="1 2">
    <name type="scientific">Yersinia enterocolitica subsp. palearctica serotype O:3 (strain DSM 13030 / CIP 106945 / Y11)</name>
    <dbReference type="NCBI Taxonomy" id="930944"/>
    <lineage>
        <taxon>Bacteria</taxon>
        <taxon>Pseudomonadati</taxon>
        <taxon>Pseudomonadota</taxon>
        <taxon>Gammaproteobacteria</taxon>
        <taxon>Enterobacterales</taxon>
        <taxon>Yersiniaceae</taxon>
        <taxon>Yersinia</taxon>
    </lineage>
</organism>
<dbReference type="AlphaFoldDB" id="A0A0H3P0W8"/>